<keyword evidence="9" id="KW-0406">Ion transport</keyword>
<keyword evidence="15" id="KW-1185">Reference proteome</keyword>
<dbReference type="Proteomes" id="UP001589894">
    <property type="component" value="Unassembled WGS sequence"/>
</dbReference>
<evidence type="ECO:0000256" key="5">
    <source>
        <dbReference type="ARBA" id="ARBA00022692"/>
    </source>
</evidence>
<evidence type="ECO:0000256" key="2">
    <source>
        <dbReference type="ARBA" id="ARBA00006920"/>
    </source>
</evidence>
<keyword evidence="5 13" id="KW-0812">Transmembrane</keyword>
<evidence type="ECO:0000256" key="13">
    <source>
        <dbReference type="SAM" id="Phobius"/>
    </source>
</evidence>
<evidence type="ECO:0000256" key="9">
    <source>
        <dbReference type="ARBA" id="ARBA00023065"/>
    </source>
</evidence>
<comment type="caution">
    <text evidence="14">The sequence shown here is derived from an EMBL/GenBank/DDBJ whole genome shotgun (WGS) entry which is preliminary data.</text>
</comment>
<evidence type="ECO:0000256" key="11">
    <source>
        <dbReference type="ARBA" id="ARBA00023303"/>
    </source>
</evidence>
<evidence type="ECO:0000256" key="10">
    <source>
        <dbReference type="ARBA" id="ARBA00023136"/>
    </source>
</evidence>
<evidence type="ECO:0000256" key="6">
    <source>
        <dbReference type="ARBA" id="ARBA00022826"/>
    </source>
</evidence>
<keyword evidence="11" id="KW-0407">Ion channel</keyword>
<feature type="transmembrane region" description="Helical" evidence="13">
    <location>
        <begin position="65"/>
        <end position="86"/>
    </location>
</feature>
<evidence type="ECO:0000256" key="1">
    <source>
        <dbReference type="ARBA" id="ARBA00004141"/>
    </source>
</evidence>
<organism evidence="14 15">
    <name type="scientific">Plantactinospora siamensis</name>
    <dbReference type="NCBI Taxonomy" id="555372"/>
    <lineage>
        <taxon>Bacteria</taxon>
        <taxon>Bacillati</taxon>
        <taxon>Actinomycetota</taxon>
        <taxon>Actinomycetes</taxon>
        <taxon>Micromonosporales</taxon>
        <taxon>Micromonosporaceae</taxon>
        <taxon>Plantactinospora</taxon>
    </lineage>
</organism>
<evidence type="ECO:0000313" key="14">
    <source>
        <dbReference type="EMBL" id="MFC0564518.1"/>
    </source>
</evidence>
<dbReference type="PANTHER" id="PTHR31462:SF5">
    <property type="entry name" value="ENDOSOMAL_LYSOSOMAL PROTON CHANNEL TMEM175"/>
    <property type="match status" value="1"/>
</dbReference>
<name>A0ABV6NWR3_9ACTN</name>
<dbReference type="RefSeq" id="WP_377337571.1">
    <property type="nucleotide sequence ID" value="NZ_JBHLUE010000006.1"/>
</dbReference>
<reference evidence="14 15" key="1">
    <citation type="submission" date="2024-09" db="EMBL/GenBank/DDBJ databases">
        <authorList>
            <person name="Sun Q."/>
            <person name="Mori K."/>
        </authorList>
    </citation>
    <scope>NUCLEOTIDE SEQUENCE [LARGE SCALE GENOMIC DNA]</scope>
    <source>
        <strain evidence="14 15">TBRC 2205</strain>
    </source>
</reference>
<comment type="subcellular location">
    <subcellularLocation>
        <location evidence="1">Membrane</location>
        <topology evidence="1">Multi-pass membrane protein</topology>
    </subcellularLocation>
</comment>
<accession>A0ABV6NWR3</accession>
<sequence>MSDSQLDPPAPDPTGPDLSTGRLEAFSDGVFAIAITLLVLDLVVPPRDERHGESLAAALGHEWPAYFAYLVSFLVIGIIWVNHHALCGLVRRVDRLTLFANLFLLLTVSVIPFPTRLLAEYLTAGADAHTAAAVYSGTMLMMAIAFTLLFLALTRDARALHRPVDPATARATLRRFGAGVILYALTVGLAFVGAVATLTVHAALAVYYCFDQLAPARRRR</sequence>
<protein>
    <submittedName>
        <fullName evidence="14">TMEM175 family protein</fullName>
    </submittedName>
</protein>
<dbReference type="InterPro" id="IPR010617">
    <property type="entry name" value="TMEM175-like"/>
</dbReference>
<evidence type="ECO:0000256" key="3">
    <source>
        <dbReference type="ARBA" id="ARBA00022448"/>
    </source>
</evidence>
<keyword evidence="6" id="KW-0631">Potassium channel</keyword>
<dbReference type="EMBL" id="JBHLUE010000006">
    <property type="protein sequence ID" value="MFC0564518.1"/>
    <property type="molecule type" value="Genomic_DNA"/>
</dbReference>
<comment type="catalytic activity">
    <reaction evidence="12">
        <text>K(+)(in) = K(+)(out)</text>
        <dbReference type="Rhea" id="RHEA:29463"/>
        <dbReference type="ChEBI" id="CHEBI:29103"/>
    </reaction>
</comment>
<comment type="similarity">
    <text evidence="2">Belongs to the TMEM175 family.</text>
</comment>
<dbReference type="PANTHER" id="PTHR31462">
    <property type="entry name" value="ENDOSOMAL/LYSOSOMAL POTASSIUM CHANNEL TMEM175"/>
    <property type="match status" value="1"/>
</dbReference>
<evidence type="ECO:0000313" key="15">
    <source>
        <dbReference type="Proteomes" id="UP001589894"/>
    </source>
</evidence>
<keyword evidence="8 13" id="KW-1133">Transmembrane helix</keyword>
<keyword evidence="10 13" id="KW-0472">Membrane</keyword>
<feature type="transmembrane region" description="Helical" evidence="13">
    <location>
        <begin position="180"/>
        <end position="210"/>
    </location>
</feature>
<evidence type="ECO:0000256" key="4">
    <source>
        <dbReference type="ARBA" id="ARBA00022538"/>
    </source>
</evidence>
<evidence type="ECO:0000256" key="7">
    <source>
        <dbReference type="ARBA" id="ARBA00022958"/>
    </source>
</evidence>
<keyword evidence="4" id="KW-0633">Potassium transport</keyword>
<proteinExistence type="inferred from homology"/>
<evidence type="ECO:0000256" key="8">
    <source>
        <dbReference type="ARBA" id="ARBA00022989"/>
    </source>
</evidence>
<feature type="transmembrane region" description="Helical" evidence="13">
    <location>
        <begin position="131"/>
        <end position="153"/>
    </location>
</feature>
<gene>
    <name evidence="14" type="ORF">ACFFHU_10270</name>
</gene>
<evidence type="ECO:0000256" key="12">
    <source>
        <dbReference type="ARBA" id="ARBA00034430"/>
    </source>
</evidence>
<keyword evidence="7" id="KW-0630">Potassium</keyword>
<feature type="transmembrane region" description="Helical" evidence="13">
    <location>
        <begin position="98"/>
        <end position="119"/>
    </location>
</feature>
<dbReference type="Pfam" id="PF06736">
    <property type="entry name" value="TMEM175"/>
    <property type="match status" value="1"/>
</dbReference>
<keyword evidence="3" id="KW-0813">Transport</keyword>